<comment type="subcellular location">
    <subcellularLocation>
        <location evidence="1">Membrane</location>
        <topology evidence="1">Multi-pass membrane protein</topology>
    </subcellularLocation>
</comment>
<feature type="transmembrane region" description="Helical" evidence="8">
    <location>
        <begin position="82"/>
        <end position="105"/>
    </location>
</feature>
<name>A0A2H3CTN8_ARMGA</name>
<feature type="transmembrane region" description="Helical" evidence="8">
    <location>
        <begin position="6"/>
        <end position="32"/>
    </location>
</feature>
<evidence type="ECO:0000259" key="9">
    <source>
        <dbReference type="Pfam" id="PF00909"/>
    </source>
</evidence>
<sequence>MYNNGDIAWTLTCAALVWLMIPGLGYICVRLARHPHVTLTLQQWFFWGYSLAFSETWSAYIGDLSLKGVLDTPAMGSGRLPALVFSLYQLMFAAATPTIALGALAERGRLAPVPIFIFVWSTLVYDPVVCWT</sequence>
<proteinExistence type="inferred from homology"/>
<evidence type="ECO:0000256" key="4">
    <source>
        <dbReference type="ARBA" id="ARBA00022692"/>
    </source>
</evidence>
<keyword evidence="4 8" id="KW-0812">Transmembrane</keyword>
<dbReference type="STRING" id="47427.A0A2H3CTN8"/>
<comment type="similarity">
    <text evidence="2">Belongs to the ammonia transporter channel (TC 1.A.11.2) family.</text>
</comment>
<evidence type="ECO:0000256" key="5">
    <source>
        <dbReference type="ARBA" id="ARBA00022989"/>
    </source>
</evidence>
<evidence type="ECO:0000256" key="3">
    <source>
        <dbReference type="ARBA" id="ARBA00022448"/>
    </source>
</evidence>
<accession>A0A2H3CTN8</accession>
<dbReference type="InterPro" id="IPR001905">
    <property type="entry name" value="Ammonium_transpt"/>
</dbReference>
<feature type="transmembrane region" description="Helical" evidence="8">
    <location>
        <begin position="44"/>
        <end position="62"/>
    </location>
</feature>
<dbReference type="EMBL" id="KZ293692">
    <property type="protein sequence ID" value="PBK85220.1"/>
    <property type="molecule type" value="Genomic_DNA"/>
</dbReference>
<dbReference type="InParanoid" id="A0A2H3CTN8"/>
<keyword evidence="7" id="KW-0924">Ammonia transport</keyword>
<dbReference type="GO" id="GO:0008519">
    <property type="term" value="F:ammonium channel activity"/>
    <property type="evidence" value="ECO:0007669"/>
    <property type="project" value="InterPro"/>
</dbReference>
<evidence type="ECO:0000256" key="7">
    <source>
        <dbReference type="ARBA" id="ARBA00023177"/>
    </source>
</evidence>
<dbReference type="Pfam" id="PF00909">
    <property type="entry name" value="Ammonium_transp"/>
    <property type="match status" value="1"/>
</dbReference>
<evidence type="ECO:0000313" key="11">
    <source>
        <dbReference type="Proteomes" id="UP000217790"/>
    </source>
</evidence>
<dbReference type="GO" id="GO:0005886">
    <property type="term" value="C:plasma membrane"/>
    <property type="evidence" value="ECO:0007669"/>
    <property type="project" value="TreeGrafter"/>
</dbReference>
<feature type="domain" description="Ammonium transporter AmtB-like" evidence="9">
    <location>
        <begin position="8"/>
        <end position="132"/>
    </location>
</feature>
<dbReference type="InterPro" id="IPR029020">
    <property type="entry name" value="Ammonium/urea_transptr"/>
</dbReference>
<dbReference type="Gene3D" id="1.10.3430.10">
    <property type="entry name" value="Ammonium transporter AmtB like domains"/>
    <property type="match status" value="1"/>
</dbReference>
<dbReference type="Proteomes" id="UP000217790">
    <property type="component" value="Unassembled WGS sequence"/>
</dbReference>
<keyword evidence="5 8" id="KW-1133">Transmembrane helix</keyword>
<dbReference type="OrthoDB" id="3019890at2759"/>
<evidence type="ECO:0000313" key="10">
    <source>
        <dbReference type="EMBL" id="PBK85220.1"/>
    </source>
</evidence>
<evidence type="ECO:0000256" key="6">
    <source>
        <dbReference type="ARBA" id="ARBA00023136"/>
    </source>
</evidence>
<dbReference type="AlphaFoldDB" id="A0A2H3CTN8"/>
<protein>
    <submittedName>
        <fullName evidence="10">Rh-like protein/ammonium transporter</fullName>
    </submittedName>
</protein>
<keyword evidence="11" id="KW-1185">Reference proteome</keyword>
<evidence type="ECO:0000256" key="1">
    <source>
        <dbReference type="ARBA" id="ARBA00004141"/>
    </source>
</evidence>
<dbReference type="PANTHER" id="PTHR43029:SF10">
    <property type="entry name" value="AMMONIUM TRANSPORTER MEP2"/>
    <property type="match status" value="1"/>
</dbReference>
<dbReference type="InterPro" id="IPR024041">
    <property type="entry name" value="NH4_transpt_AmtB-like_dom"/>
</dbReference>
<evidence type="ECO:0000256" key="8">
    <source>
        <dbReference type="SAM" id="Phobius"/>
    </source>
</evidence>
<keyword evidence="6 8" id="KW-0472">Membrane</keyword>
<dbReference type="SUPFAM" id="SSF111352">
    <property type="entry name" value="Ammonium transporter"/>
    <property type="match status" value="1"/>
</dbReference>
<dbReference type="OMA" id="WDNESMA"/>
<reference evidence="11" key="1">
    <citation type="journal article" date="2017" name="Nat. Ecol. Evol.">
        <title>Genome expansion and lineage-specific genetic innovations in the forest pathogenic fungi Armillaria.</title>
        <authorList>
            <person name="Sipos G."/>
            <person name="Prasanna A.N."/>
            <person name="Walter M.C."/>
            <person name="O'Connor E."/>
            <person name="Balint B."/>
            <person name="Krizsan K."/>
            <person name="Kiss B."/>
            <person name="Hess J."/>
            <person name="Varga T."/>
            <person name="Slot J."/>
            <person name="Riley R."/>
            <person name="Boka B."/>
            <person name="Rigling D."/>
            <person name="Barry K."/>
            <person name="Lee J."/>
            <person name="Mihaltcheva S."/>
            <person name="LaButti K."/>
            <person name="Lipzen A."/>
            <person name="Waldron R."/>
            <person name="Moloney N.M."/>
            <person name="Sperisen C."/>
            <person name="Kredics L."/>
            <person name="Vagvoelgyi C."/>
            <person name="Patrignani A."/>
            <person name="Fitzpatrick D."/>
            <person name="Nagy I."/>
            <person name="Doyle S."/>
            <person name="Anderson J.B."/>
            <person name="Grigoriev I.V."/>
            <person name="Gueldener U."/>
            <person name="Muensterkoetter M."/>
            <person name="Nagy L.G."/>
        </authorList>
    </citation>
    <scope>NUCLEOTIDE SEQUENCE [LARGE SCALE GENOMIC DNA]</scope>
    <source>
        <strain evidence="11">Ar21-2</strain>
    </source>
</reference>
<gene>
    <name evidence="10" type="ORF">ARMGADRAFT_1036514</name>
</gene>
<evidence type="ECO:0000256" key="2">
    <source>
        <dbReference type="ARBA" id="ARBA00005887"/>
    </source>
</evidence>
<organism evidence="10 11">
    <name type="scientific">Armillaria gallica</name>
    <name type="common">Bulbous honey fungus</name>
    <name type="synonym">Armillaria bulbosa</name>
    <dbReference type="NCBI Taxonomy" id="47427"/>
    <lineage>
        <taxon>Eukaryota</taxon>
        <taxon>Fungi</taxon>
        <taxon>Dikarya</taxon>
        <taxon>Basidiomycota</taxon>
        <taxon>Agaricomycotina</taxon>
        <taxon>Agaricomycetes</taxon>
        <taxon>Agaricomycetidae</taxon>
        <taxon>Agaricales</taxon>
        <taxon>Marasmiineae</taxon>
        <taxon>Physalacriaceae</taxon>
        <taxon>Armillaria</taxon>
    </lineage>
</organism>
<dbReference type="PANTHER" id="PTHR43029">
    <property type="entry name" value="AMMONIUM TRANSPORTER MEP2"/>
    <property type="match status" value="1"/>
</dbReference>
<keyword evidence="3" id="KW-0813">Transport</keyword>